<feature type="compositionally biased region" description="Pro residues" evidence="1">
    <location>
        <begin position="239"/>
        <end position="252"/>
    </location>
</feature>
<dbReference type="Proteomes" id="UP001595868">
    <property type="component" value="Unassembled WGS sequence"/>
</dbReference>
<dbReference type="InterPro" id="IPR043426">
    <property type="entry name" value="MltB-like"/>
</dbReference>
<protein>
    <submittedName>
        <fullName evidence="3">Murein transglycosylase</fullName>
    </submittedName>
</protein>
<feature type="compositionally biased region" description="Low complexity" evidence="1">
    <location>
        <begin position="62"/>
        <end position="71"/>
    </location>
</feature>
<evidence type="ECO:0000256" key="1">
    <source>
        <dbReference type="SAM" id="MobiDB-lite"/>
    </source>
</evidence>
<name>A0ABV8KF48_9ACTN</name>
<dbReference type="PANTHER" id="PTHR30163:SF8">
    <property type="entry name" value="LYTIC MUREIN TRANSGLYCOSYLASE"/>
    <property type="match status" value="1"/>
</dbReference>
<dbReference type="Gene3D" id="1.10.530.10">
    <property type="match status" value="1"/>
</dbReference>
<dbReference type="RefSeq" id="WP_377541544.1">
    <property type="nucleotide sequence ID" value="NZ_JBHSBN010000001.1"/>
</dbReference>
<feature type="region of interest" description="Disordered" evidence="1">
    <location>
        <begin position="229"/>
        <end position="274"/>
    </location>
</feature>
<feature type="compositionally biased region" description="Low complexity" evidence="1">
    <location>
        <begin position="229"/>
        <end position="238"/>
    </location>
</feature>
<dbReference type="SUPFAM" id="SSF53955">
    <property type="entry name" value="Lysozyme-like"/>
    <property type="match status" value="1"/>
</dbReference>
<dbReference type="PANTHER" id="PTHR30163">
    <property type="entry name" value="MEMBRANE-BOUND LYTIC MUREIN TRANSGLYCOSYLASE B"/>
    <property type="match status" value="1"/>
</dbReference>
<comment type="caution">
    <text evidence="3">The sequence shown here is derived from an EMBL/GenBank/DDBJ whole genome shotgun (WGS) entry which is preliminary data.</text>
</comment>
<feature type="compositionally biased region" description="Polar residues" evidence="1">
    <location>
        <begin position="92"/>
        <end position="110"/>
    </location>
</feature>
<sequence>MADGEETPKTRKLRPAAPAMEGPLASSGAAPDRSSTEDRPVVPAQRSYPPRHARRPDPADAPDPASAAEPADGPELAPGRTGTDPRPDEAPTESTDTPTGGSDAASTTTLPDADGTATGRDGDKTPTAPDGDKLASGPDADRTAVEPAAGEPTTGSDVPAGRRRRLVGTARRLAPTPRNLAAGAGAVRAWSGRPSGRLALPAAMLLVLVVAAGAAGAVLVPTAVRAPRPAAAGTASPSPDLPSPAPPTPTAPIGPDGPVGTPTPGLPGAGAGRPADVLADWARQVGTRAGIPQVAMQAYGYAELVLGQTKPQCRLTWTTLAAIGQVESNHGAVRGGRLSPDGLADPPIIGLPLDGTGGRQKVADTDLGALDGDPTYDRALGPMQFIPGTWRTSGVDADNDGQKNPQNIYDSALAAGNYLCSGDRNLSVAQDWWNAILSYNDVQTYAESVYQFANVYGSRSRT</sequence>
<feature type="transmembrane region" description="Helical" evidence="2">
    <location>
        <begin position="198"/>
        <end position="220"/>
    </location>
</feature>
<gene>
    <name evidence="3" type="ORF">ACFOX0_01485</name>
</gene>
<dbReference type="EMBL" id="JBHSBN010000001">
    <property type="protein sequence ID" value="MFC4104613.1"/>
    <property type="molecule type" value="Genomic_DNA"/>
</dbReference>
<dbReference type="InterPro" id="IPR023346">
    <property type="entry name" value="Lysozyme-like_dom_sf"/>
</dbReference>
<keyword evidence="2" id="KW-1133">Transmembrane helix</keyword>
<evidence type="ECO:0000313" key="4">
    <source>
        <dbReference type="Proteomes" id="UP001595868"/>
    </source>
</evidence>
<feature type="region of interest" description="Disordered" evidence="1">
    <location>
        <begin position="1"/>
        <end position="174"/>
    </location>
</feature>
<evidence type="ECO:0000313" key="3">
    <source>
        <dbReference type="EMBL" id="MFC4104613.1"/>
    </source>
</evidence>
<keyword evidence="2" id="KW-0472">Membrane</keyword>
<evidence type="ECO:0000256" key="2">
    <source>
        <dbReference type="SAM" id="Phobius"/>
    </source>
</evidence>
<dbReference type="CDD" id="cd13399">
    <property type="entry name" value="Slt35-like"/>
    <property type="match status" value="1"/>
</dbReference>
<feature type="compositionally biased region" description="Low complexity" evidence="1">
    <location>
        <begin position="253"/>
        <end position="263"/>
    </location>
</feature>
<reference evidence="4" key="1">
    <citation type="journal article" date="2019" name="Int. J. Syst. Evol. Microbiol.">
        <title>The Global Catalogue of Microorganisms (GCM) 10K type strain sequencing project: providing services to taxonomists for standard genome sequencing and annotation.</title>
        <authorList>
            <consortium name="The Broad Institute Genomics Platform"/>
            <consortium name="The Broad Institute Genome Sequencing Center for Infectious Disease"/>
            <person name="Wu L."/>
            <person name="Ma J."/>
        </authorList>
    </citation>
    <scope>NUCLEOTIDE SEQUENCE [LARGE SCALE GENOMIC DNA]</scope>
    <source>
        <strain evidence="4">2902at01</strain>
    </source>
</reference>
<accession>A0ABV8KF48</accession>
<proteinExistence type="predicted"/>
<keyword evidence="4" id="KW-1185">Reference proteome</keyword>
<organism evidence="3 4">
    <name type="scientific">Micromonospora zhanjiangensis</name>
    <dbReference type="NCBI Taxonomy" id="1522057"/>
    <lineage>
        <taxon>Bacteria</taxon>
        <taxon>Bacillati</taxon>
        <taxon>Actinomycetota</taxon>
        <taxon>Actinomycetes</taxon>
        <taxon>Micromonosporales</taxon>
        <taxon>Micromonosporaceae</taxon>
        <taxon>Micromonospora</taxon>
    </lineage>
</organism>
<keyword evidence="2" id="KW-0812">Transmembrane</keyword>